<evidence type="ECO:0000256" key="1">
    <source>
        <dbReference type="SAM" id="MobiDB-lite"/>
    </source>
</evidence>
<feature type="compositionally biased region" description="Gly residues" evidence="1">
    <location>
        <begin position="34"/>
        <end position="57"/>
    </location>
</feature>
<gene>
    <name evidence="2" type="ORF">PCOR1329_LOCUS45655</name>
</gene>
<sequence>APPVGAARRRGPAGRHQRSRRAHTGPAPTPAPRGGRGVSAAEGGGARPPGAVLGGQGATRRRQLPAAPSQRGGGADEEQRGEEGRGKRTGCPQEGCGPRARPLRRPGRCGAAGPPAAPRFGRSPPAPA</sequence>
<feature type="compositionally biased region" description="Basic and acidic residues" evidence="1">
    <location>
        <begin position="77"/>
        <end position="86"/>
    </location>
</feature>
<organism evidence="2 3">
    <name type="scientific">Prorocentrum cordatum</name>
    <dbReference type="NCBI Taxonomy" id="2364126"/>
    <lineage>
        <taxon>Eukaryota</taxon>
        <taxon>Sar</taxon>
        <taxon>Alveolata</taxon>
        <taxon>Dinophyceae</taxon>
        <taxon>Prorocentrales</taxon>
        <taxon>Prorocentraceae</taxon>
        <taxon>Prorocentrum</taxon>
    </lineage>
</organism>
<protein>
    <submittedName>
        <fullName evidence="2">Uncharacterized protein</fullName>
    </submittedName>
</protein>
<evidence type="ECO:0000313" key="2">
    <source>
        <dbReference type="EMBL" id="CAK0854618.1"/>
    </source>
</evidence>
<proteinExistence type="predicted"/>
<feature type="compositionally biased region" description="Basic residues" evidence="1">
    <location>
        <begin position="7"/>
        <end position="23"/>
    </location>
</feature>
<reference evidence="2" key="1">
    <citation type="submission" date="2023-10" db="EMBL/GenBank/DDBJ databases">
        <authorList>
            <person name="Chen Y."/>
            <person name="Shah S."/>
            <person name="Dougan E. K."/>
            <person name="Thang M."/>
            <person name="Chan C."/>
        </authorList>
    </citation>
    <scope>NUCLEOTIDE SEQUENCE [LARGE SCALE GENOMIC DNA]</scope>
</reference>
<feature type="compositionally biased region" description="Low complexity" evidence="1">
    <location>
        <begin position="108"/>
        <end position="128"/>
    </location>
</feature>
<comment type="caution">
    <text evidence="2">The sequence shown here is derived from an EMBL/GenBank/DDBJ whole genome shotgun (WGS) entry which is preliminary data.</text>
</comment>
<feature type="non-terminal residue" evidence="2">
    <location>
        <position position="1"/>
    </location>
</feature>
<feature type="region of interest" description="Disordered" evidence="1">
    <location>
        <begin position="1"/>
        <end position="128"/>
    </location>
</feature>
<dbReference type="Proteomes" id="UP001189429">
    <property type="component" value="Unassembled WGS sequence"/>
</dbReference>
<evidence type="ECO:0000313" key="3">
    <source>
        <dbReference type="Proteomes" id="UP001189429"/>
    </source>
</evidence>
<keyword evidence="3" id="KW-1185">Reference proteome</keyword>
<accession>A0ABN9U701</accession>
<dbReference type="EMBL" id="CAUYUJ010015491">
    <property type="protein sequence ID" value="CAK0854618.1"/>
    <property type="molecule type" value="Genomic_DNA"/>
</dbReference>
<name>A0ABN9U701_9DINO</name>